<comment type="caution">
    <text evidence="2">The sequence shown here is derived from an EMBL/GenBank/DDBJ whole genome shotgun (WGS) entry which is preliminary data.</text>
</comment>
<gene>
    <name evidence="2" type="ORF">JF887_03815</name>
</gene>
<evidence type="ECO:0000313" key="2">
    <source>
        <dbReference type="EMBL" id="MBJ7608545.1"/>
    </source>
</evidence>
<dbReference type="AlphaFoldDB" id="A0A934KM82"/>
<dbReference type="SUPFAM" id="SSF46785">
    <property type="entry name" value="Winged helix' DNA-binding domain"/>
    <property type="match status" value="1"/>
</dbReference>
<dbReference type="InterPro" id="IPR036390">
    <property type="entry name" value="WH_DNA-bd_sf"/>
</dbReference>
<evidence type="ECO:0000313" key="3">
    <source>
        <dbReference type="Proteomes" id="UP000614410"/>
    </source>
</evidence>
<dbReference type="EMBL" id="JAEKNN010000018">
    <property type="protein sequence ID" value="MBJ7608545.1"/>
    <property type="molecule type" value="Genomic_DNA"/>
</dbReference>
<feature type="compositionally biased region" description="Polar residues" evidence="1">
    <location>
        <begin position="86"/>
        <end position="97"/>
    </location>
</feature>
<organism evidence="2 3">
    <name type="scientific">Candidatus Amunia macphersoniae</name>
    <dbReference type="NCBI Taxonomy" id="3127014"/>
    <lineage>
        <taxon>Bacteria</taxon>
        <taxon>Bacillati</taxon>
        <taxon>Candidatus Dormiibacterota</taxon>
        <taxon>Candidatus Dormibacteria</taxon>
        <taxon>Candidatus Aeolococcales</taxon>
        <taxon>Candidatus Aeolococcaceae</taxon>
        <taxon>Candidatus Amunia</taxon>
    </lineage>
</organism>
<dbReference type="Gene3D" id="1.10.10.10">
    <property type="entry name" value="Winged helix-like DNA-binding domain superfamily/Winged helix DNA-binding domain"/>
    <property type="match status" value="1"/>
</dbReference>
<accession>A0A934KM82</accession>
<feature type="region of interest" description="Disordered" evidence="1">
    <location>
        <begin position="77"/>
        <end position="97"/>
    </location>
</feature>
<proteinExistence type="predicted"/>
<dbReference type="Proteomes" id="UP000614410">
    <property type="component" value="Unassembled WGS sequence"/>
</dbReference>
<dbReference type="Pfam" id="PF12840">
    <property type="entry name" value="HTH_20"/>
    <property type="match status" value="1"/>
</dbReference>
<sequence>MPEPPGGRPTFEVTDPRALRGLAHPLRLALIGLLRREGPLTATQAGQCLGESAASCSFHLRQLAKYGLVAEAGGSTGRRRPWRATARSTSWPSVSADPQQAAAATQLSTVLADRYRAATVAYLDRRQSEPEEWQQAALFGDAILYLTAAELAALGEHLEALIGRYAERTHDPRLRPEGARHVTFLQVAFPEAPPAGVPKRPA</sequence>
<reference evidence="2 3" key="1">
    <citation type="submission" date="2020-10" db="EMBL/GenBank/DDBJ databases">
        <title>Ca. Dormibacterota MAGs.</title>
        <authorList>
            <person name="Montgomery K."/>
        </authorList>
    </citation>
    <scope>NUCLEOTIDE SEQUENCE [LARGE SCALE GENOMIC DNA]</scope>
    <source>
        <strain evidence="2">Mitchell_Peninsula_5</strain>
    </source>
</reference>
<dbReference type="CDD" id="cd00090">
    <property type="entry name" value="HTH_ARSR"/>
    <property type="match status" value="1"/>
</dbReference>
<evidence type="ECO:0000256" key="1">
    <source>
        <dbReference type="SAM" id="MobiDB-lite"/>
    </source>
</evidence>
<dbReference type="InterPro" id="IPR036388">
    <property type="entry name" value="WH-like_DNA-bd_sf"/>
</dbReference>
<name>A0A934KM82_9BACT</name>
<dbReference type="InterPro" id="IPR011991">
    <property type="entry name" value="ArsR-like_HTH"/>
</dbReference>
<protein>
    <submittedName>
        <fullName evidence="2">Helix-turn-helix domain-containing protein</fullName>
    </submittedName>
</protein>